<gene>
    <name evidence="1" type="ORF">HNQ92_003411</name>
</gene>
<evidence type="ECO:0000313" key="1">
    <source>
        <dbReference type="EMBL" id="MBB5285254.1"/>
    </source>
</evidence>
<dbReference type="RefSeq" id="WP_184175238.1">
    <property type="nucleotide sequence ID" value="NZ_JACHGF010000005.1"/>
</dbReference>
<comment type="caution">
    <text evidence="1">The sequence shown here is derived from an EMBL/GenBank/DDBJ whole genome shotgun (WGS) entry which is preliminary data.</text>
</comment>
<organism evidence="1 2">
    <name type="scientific">Rhabdobacter roseus</name>
    <dbReference type="NCBI Taxonomy" id="1655419"/>
    <lineage>
        <taxon>Bacteria</taxon>
        <taxon>Pseudomonadati</taxon>
        <taxon>Bacteroidota</taxon>
        <taxon>Cytophagia</taxon>
        <taxon>Cytophagales</taxon>
        <taxon>Cytophagaceae</taxon>
        <taxon>Rhabdobacter</taxon>
    </lineage>
</organism>
<dbReference type="EMBL" id="JACHGF010000005">
    <property type="protein sequence ID" value="MBB5285254.1"/>
    <property type="molecule type" value="Genomic_DNA"/>
</dbReference>
<accession>A0A840TPH7</accession>
<name>A0A840TPH7_9BACT</name>
<dbReference type="Proteomes" id="UP000557307">
    <property type="component" value="Unassembled WGS sequence"/>
</dbReference>
<evidence type="ECO:0000313" key="2">
    <source>
        <dbReference type="Proteomes" id="UP000557307"/>
    </source>
</evidence>
<reference evidence="1 2" key="1">
    <citation type="submission" date="2020-08" db="EMBL/GenBank/DDBJ databases">
        <title>Genomic Encyclopedia of Type Strains, Phase IV (KMG-IV): sequencing the most valuable type-strain genomes for metagenomic binning, comparative biology and taxonomic classification.</title>
        <authorList>
            <person name="Goeker M."/>
        </authorList>
    </citation>
    <scope>NUCLEOTIDE SEQUENCE [LARGE SCALE GENOMIC DNA]</scope>
    <source>
        <strain evidence="1 2">DSM 105074</strain>
    </source>
</reference>
<keyword evidence="2" id="KW-1185">Reference proteome</keyword>
<protein>
    <submittedName>
        <fullName evidence="1">Uncharacterized protein</fullName>
    </submittedName>
</protein>
<sequence>MSKKIRGLKRRQHDIDRWVEFNKSVDLDRLKKNRYQYVKPKVGPWANLYNDKPYPKNYRRQLLTHLIDFYFNWKQVLDREFEIYYLKLWIQYPRFIDSQLIVAIEDKISHYENFEQIKVDNREFPLKEFQTEKERILQFDWHVYSDIDVYFEIEFTETKAKDYYSLAGYNAEQRLYRRLLSDNVPSRTITDNEGNSQRLFYEHKGHRWIGELKQR</sequence>
<proteinExistence type="predicted"/>
<dbReference type="AlphaFoldDB" id="A0A840TPH7"/>